<dbReference type="Proteomes" id="UP001208570">
    <property type="component" value="Unassembled WGS sequence"/>
</dbReference>
<reference evidence="4" key="1">
    <citation type="journal article" date="2023" name="Mol. Biol. Evol.">
        <title>Third-Generation Sequencing Reveals the Adaptive Role of the Epigenome in Three Deep-Sea Polychaetes.</title>
        <authorList>
            <person name="Perez M."/>
            <person name="Aroh O."/>
            <person name="Sun Y."/>
            <person name="Lan Y."/>
            <person name="Juniper S.K."/>
            <person name="Young C.R."/>
            <person name="Angers B."/>
            <person name="Qian P.Y."/>
        </authorList>
    </citation>
    <scope>NUCLEOTIDE SEQUENCE</scope>
    <source>
        <strain evidence="4">P08H-3</strain>
    </source>
</reference>
<dbReference type="InterPro" id="IPR028996">
    <property type="entry name" value="GM2-AP"/>
</dbReference>
<accession>A0AAD9JIK5</accession>
<protein>
    <recommendedName>
        <fullName evidence="3">MD-2-related lipid-recognition domain-containing protein</fullName>
    </recommendedName>
</protein>
<dbReference type="AlphaFoldDB" id="A0AAD9JIK5"/>
<proteinExistence type="predicted"/>
<dbReference type="GO" id="GO:0006689">
    <property type="term" value="P:ganglioside catabolic process"/>
    <property type="evidence" value="ECO:0007669"/>
    <property type="project" value="InterPro"/>
</dbReference>
<dbReference type="InterPro" id="IPR003172">
    <property type="entry name" value="ML_dom"/>
</dbReference>
<keyword evidence="5" id="KW-1185">Reference proteome</keyword>
<comment type="caution">
    <text evidence="4">The sequence shown here is derived from an EMBL/GenBank/DDBJ whole genome shotgun (WGS) entry which is preliminary data.</text>
</comment>
<dbReference type="GO" id="GO:0008047">
    <property type="term" value="F:enzyme activator activity"/>
    <property type="evidence" value="ECO:0007669"/>
    <property type="project" value="InterPro"/>
</dbReference>
<evidence type="ECO:0000313" key="5">
    <source>
        <dbReference type="Proteomes" id="UP001208570"/>
    </source>
</evidence>
<feature type="domain" description="MD-2-related lipid-recognition" evidence="3">
    <location>
        <begin position="5"/>
        <end position="83"/>
    </location>
</feature>
<feature type="compositionally biased region" description="Basic residues" evidence="2">
    <location>
        <begin position="87"/>
        <end position="105"/>
    </location>
</feature>
<feature type="non-terminal residue" evidence="4">
    <location>
        <position position="1"/>
    </location>
</feature>
<dbReference type="Gene3D" id="2.70.220.10">
    <property type="entry name" value="Ganglioside GM2 activator"/>
    <property type="match status" value="1"/>
</dbReference>
<evidence type="ECO:0000256" key="2">
    <source>
        <dbReference type="SAM" id="MobiDB-lite"/>
    </source>
</evidence>
<name>A0AAD9JIK5_9ANNE</name>
<feature type="region of interest" description="Disordered" evidence="2">
    <location>
        <begin position="87"/>
        <end position="114"/>
    </location>
</feature>
<evidence type="ECO:0000313" key="4">
    <source>
        <dbReference type="EMBL" id="KAK2153691.1"/>
    </source>
</evidence>
<gene>
    <name evidence="4" type="ORF">LSH36_289g03041</name>
</gene>
<dbReference type="EMBL" id="JAODUP010000289">
    <property type="protein sequence ID" value="KAK2153691.1"/>
    <property type="molecule type" value="Genomic_DNA"/>
</dbReference>
<evidence type="ECO:0000259" key="3">
    <source>
        <dbReference type="Pfam" id="PF02221"/>
    </source>
</evidence>
<organism evidence="4 5">
    <name type="scientific">Paralvinella palmiformis</name>
    <dbReference type="NCBI Taxonomy" id="53620"/>
    <lineage>
        <taxon>Eukaryota</taxon>
        <taxon>Metazoa</taxon>
        <taxon>Spiralia</taxon>
        <taxon>Lophotrochozoa</taxon>
        <taxon>Annelida</taxon>
        <taxon>Polychaeta</taxon>
        <taxon>Sedentaria</taxon>
        <taxon>Canalipalpata</taxon>
        <taxon>Terebellida</taxon>
        <taxon>Terebelliformia</taxon>
        <taxon>Alvinellidae</taxon>
        <taxon>Paralvinella</taxon>
    </lineage>
</organism>
<evidence type="ECO:0000256" key="1">
    <source>
        <dbReference type="ARBA" id="ARBA00022729"/>
    </source>
</evidence>
<dbReference type="PANTHER" id="PTHR17357:SF0">
    <property type="entry name" value="GANGLIOSIDE GM2 ACTIVATOR"/>
    <property type="match status" value="1"/>
</dbReference>
<dbReference type="Pfam" id="PF02221">
    <property type="entry name" value="E1_DerP2_DerF2"/>
    <property type="match status" value="1"/>
</dbReference>
<dbReference type="GO" id="GO:0009898">
    <property type="term" value="C:cytoplasmic side of plasma membrane"/>
    <property type="evidence" value="ECO:0007669"/>
    <property type="project" value="TreeGrafter"/>
</dbReference>
<dbReference type="GO" id="GO:0005319">
    <property type="term" value="F:lipid transporter activity"/>
    <property type="evidence" value="ECO:0007669"/>
    <property type="project" value="TreeGrafter"/>
</dbReference>
<sequence length="114" mass="13682">HYKELCELLLAYYGGKCPRKIRRQNVPCSCPFNDGQYGLRNLRFDLPSFDGVWSLIANGQYDIMIRLYNDTNNDELSCIKFNFHMTNRRRKKRSRRRRHKHRKSKSSPSLRTNN</sequence>
<dbReference type="InterPro" id="IPR036846">
    <property type="entry name" value="GM2-AP_sf"/>
</dbReference>
<dbReference type="PANTHER" id="PTHR17357">
    <property type="entry name" value="GM2 GANGLIOSIDE ACTIVATOR PROTEIN"/>
    <property type="match status" value="1"/>
</dbReference>
<dbReference type="SUPFAM" id="SSF63707">
    <property type="entry name" value="Ganglioside M2 (gm2) activator"/>
    <property type="match status" value="1"/>
</dbReference>
<keyword evidence="1" id="KW-0732">Signal</keyword>